<evidence type="ECO:0000313" key="4">
    <source>
        <dbReference type="Proteomes" id="UP001333996"/>
    </source>
</evidence>
<keyword evidence="2" id="KW-1133">Transmembrane helix</keyword>
<dbReference type="Proteomes" id="UP001333996">
    <property type="component" value="Unassembled WGS sequence"/>
</dbReference>
<feature type="compositionally biased region" description="Gly residues" evidence="1">
    <location>
        <begin position="72"/>
        <end position="85"/>
    </location>
</feature>
<feature type="transmembrane region" description="Helical" evidence="2">
    <location>
        <begin position="7"/>
        <end position="27"/>
    </location>
</feature>
<reference evidence="3" key="1">
    <citation type="submission" date="2024-01" db="EMBL/GenBank/DDBJ databases">
        <title>First draft genome sequence data of TA4-1, the type strain of Gram-positive actinobacterium Streptomyces chiangmaiensis.</title>
        <authorList>
            <person name="Yasawong M."/>
            <person name="Nantapong N."/>
        </authorList>
    </citation>
    <scope>NUCLEOTIDE SEQUENCE</scope>
    <source>
        <strain evidence="3">TA4-1</strain>
    </source>
</reference>
<proteinExistence type="predicted"/>
<feature type="region of interest" description="Disordered" evidence="1">
    <location>
        <begin position="62"/>
        <end position="144"/>
    </location>
</feature>
<dbReference type="EMBL" id="JAYWVC010000039">
    <property type="protein sequence ID" value="MED7823217.1"/>
    <property type="molecule type" value="Genomic_DNA"/>
</dbReference>
<name>A0ABU7FGH2_9ACTN</name>
<evidence type="ECO:0000313" key="3">
    <source>
        <dbReference type="EMBL" id="MED7823217.1"/>
    </source>
</evidence>
<comment type="caution">
    <text evidence="3">The sequence shown here is derived from an EMBL/GenBank/DDBJ whole genome shotgun (WGS) entry which is preliminary data.</text>
</comment>
<keyword evidence="2" id="KW-0472">Membrane</keyword>
<gene>
    <name evidence="3" type="ORF">VXC91_14790</name>
</gene>
<sequence>MTGRTQALAGGATFLVTAGVMALYLATVGLEEAAMWATVLGLFVSLASLAATMGGIWRERRAPSGQSVHGSAVGGGITQVSGTGGNVRITRRGHTATPPGPIPPTTPSGTATPEGDGQSVRDSGTAGPVDQVRNTGGDVDIEGP</sequence>
<keyword evidence="4" id="KW-1185">Reference proteome</keyword>
<evidence type="ECO:0000256" key="1">
    <source>
        <dbReference type="SAM" id="MobiDB-lite"/>
    </source>
</evidence>
<protein>
    <recommendedName>
        <fullName evidence="5">Secreted protein</fullName>
    </recommendedName>
</protein>
<accession>A0ABU7FGH2</accession>
<organism evidence="3 4">
    <name type="scientific">Streptomyces chiangmaiensis</name>
    <dbReference type="NCBI Taxonomy" id="766497"/>
    <lineage>
        <taxon>Bacteria</taxon>
        <taxon>Bacillati</taxon>
        <taxon>Actinomycetota</taxon>
        <taxon>Actinomycetes</taxon>
        <taxon>Kitasatosporales</taxon>
        <taxon>Streptomycetaceae</taxon>
        <taxon>Streptomyces</taxon>
    </lineage>
</organism>
<keyword evidence="2" id="KW-0812">Transmembrane</keyword>
<dbReference type="RefSeq" id="WP_329507701.1">
    <property type="nucleotide sequence ID" value="NZ_BAAAYZ010000205.1"/>
</dbReference>
<evidence type="ECO:0008006" key="5">
    <source>
        <dbReference type="Google" id="ProtNLM"/>
    </source>
</evidence>
<evidence type="ECO:0000256" key="2">
    <source>
        <dbReference type="SAM" id="Phobius"/>
    </source>
</evidence>
<feature type="transmembrane region" description="Helical" evidence="2">
    <location>
        <begin position="33"/>
        <end position="57"/>
    </location>
</feature>